<keyword evidence="3" id="KW-1185">Reference proteome</keyword>
<proteinExistence type="predicted"/>
<dbReference type="AlphaFoldDB" id="A0A2A6CVH5"/>
<dbReference type="Gene3D" id="2.60.40.2440">
    <property type="entry name" value="Carbohydrate binding type-21 domain"/>
    <property type="match status" value="1"/>
</dbReference>
<dbReference type="GO" id="GO:2001069">
    <property type="term" value="F:glycogen binding"/>
    <property type="evidence" value="ECO:0000318"/>
    <property type="project" value="GO_Central"/>
</dbReference>
<evidence type="ECO:0000313" key="2">
    <source>
        <dbReference type="EnsemblMetazoa" id="PPA36385.1"/>
    </source>
</evidence>
<dbReference type="InterPro" id="IPR005036">
    <property type="entry name" value="CBM21_dom"/>
</dbReference>
<evidence type="ECO:0000313" key="3">
    <source>
        <dbReference type="Proteomes" id="UP000005239"/>
    </source>
</evidence>
<dbReference type="GO" id="GO:0008157">
    <property type="term" value="F:protein phosphatase 1 binding"/>
    <property type="evidence" value="ECO:0000318"/>
    <property type="project" value="GO_Central"/>
</dbReference>
<dbReference type="InterPro" id="IPR038175">
    <property type="entry name" value="CBM21_dom_sf"/>
</dbReference>
<protein>
    <submittedName>
        <fullName evidence="2">CBM21 domain-containing protein</fullName>
    </submittedName>
</protein>
<reference evidence="2" key="2">
    <citation type="submission" date="2022-06" db="UniProtKB">
        <authorList>
            <consortium name="EnsemblMetazoa"/>
        </authorList>
    </citation>
    <scope>IDENTIFICATION</scope>
    <source>
        <strain evidence="2">PS312</strain>
    </source>
</reference>
<sequence>MEYFTRDEHNLFPHAMPNISSCSPVASTTVVSHRLFPTNFVYRSESESISRTLLAHYFIVEDDSRRSSHGTNKSYDKKITIRYTMDGWFTHFELPASFSHKLFGNEDIDAFSFALAIPHQTESTERMTRPGKDISQQRHSRRRTGSAEFEEEELGFSV</sequence>
<gene>
    <name evidence="2" type="primary">WBGene00274754</name>
</gene>
<reference evidence="3" key="1">
    <citation type="journal article" date="2008" name="Nat. Genet.">
        <title>The Pristionchus pacificus genome provides a unique perspective on nematode lifestyle and parasitism.</title>
        <authorList>
            <person name="Dieterich C."/>
            <person name="Clifton S.W."/>
            <person name="Schuster L.N."/>
            <person name="Chinwalla A."/>
            <person name="Delehaunty K."/>
            <person name="Dinkelacker I."/>
            <person name="Fulton L."/>
            <person name="Fulton R."/>
            <person name="Godfrey J."/>
            <person name="Minx P."/>
            <person name="Mitreva M."/>
            <person name="Roeseler W."/>
            <person name="Tian H."/>
            <person name="Witte H."/>
            <person name="Yang S.P."/>
            <person name="Wilson R.K."/>
            <person name="Sommer R.J."/>
        </authorList>
    </citation>
    <scope>NUCLEOTIDE SEQUENCE [LARGE SCALE GENOMIC DNA]</scope>
    <source>
        <strain evidence="3">PS312</strain>
    </source>
</reference>
<accession>A0A8R1YRU8</accession>
<dbReference type="OrthoDB" id="1881at2759"/>
<accession>A0A2A6CVH5</accession>
<dbReference type="PANTHER" id="PTHR12307">
    <property type="entry name" value="PROTEIN PHOSPHATASE 1 REGULATORY SUBUNIT"/>
    <property type="match status" value="1"/>
</dbReference>
<dbReference type="PANTHER" id="PTHR12307:SF53">
    <property type="entry name" value="PROTEIN PHOSPHATASE 1 REGULATORY SUBUNIT"/>
    <property type="match status" value="1"/>
</dbReference>
<organism evidence="2 3">
    <name type="scientific">Pristionchus pacificus</name>
    <name type="common">Parasitic nematode worm</name>
    <dbReference type="NCBI Taxonomy" id="54126"/>
    <lineage>
        <taxon>Eukaryota</taxon>
        <taxon>Metazoa</taxon>
        <taxon>Ecdysozoa</taxon>
        <taxon>Nematoda</taxon>
        <taxon>Chromadorea</taxon>
        <taxon>Rhabditida</taxon>
        <taxon>Rhabditina</taxon>
        <taxon>Diplogasteromorpha</taxon>
        <taxon>Diplogasteroidea</taxon>
        <taxon>Neodiplogasteridae</taxon>
        <taxon>Pristionchus</taxon>
    </lineage>
</organism>
<dbReference type="Pfam" id="PF03370">
    <property type="entry name" value="CBM_21"/>
    <property type="match status" value="1"/>
</dbReference>
<evidence type="ECO:0000256" key="1">
    <source>
        <dbReference type="SAM" id="MobiDB-lite"/>
    </source>
</evidence>
<feature type="compositionally biased region" description="Acidic residues" evidence="1">
    <location>
        <begin position="148"/>
        <end position="158"/>
    </location>
</feature>
<dbReference type="Proteomes" id="UP000005239">
    <property type="component" value="Unassembled WGS sequence"/>
</dbReference>
<feature type="compositionally biased region" description="Basic and acidic residues" evidence="1">
    <location>
        <begin position="122"/>
        <end position="136"/>
    </location>
</feature>
<feature type="region of interest" description="Disordered" evidence="1">
    <location>
        <begin position="122"/>
        <end position="158"/>
    </location>
</feature>
<dbReference type="GO" id="GO:0005979">
    <property type="term" value="P:regulation of glycogen biosynthetic process"/>
    <property type="evidence" value="ECO:0000318"/>
    <property type="project" value="GO_Central"/>
</dbReference>
<name>A0A2A6CVH5_PRIPA</name>
<dbReference type="EnsemblMetazoa" id="PPA36385.1">
    <property type="protein sequence ID" value="PPA36385.1"/>
    <property type="gene ID" value="WBGene00274754"/>
</dbReference>
<dbReference type="GO" id="GO:0000164">
    <property type="term" value="C:protein phosphatase type 1 complex"/>
    <property type="evidence" value="ECO:0000318"/>
    <property type="project" value="GO_Central"/>
</dbReference>
<dbReference type="InterPro" id="IPR050782">
    <property type="entry name" value="PP1_regulatory_subunit_3"/>
</dbReference>